<gene>
    <name evidence="2" type="ORF">M8231_07535</name>
</gene>
<dbReference type="EMBL" id="CP097649">
    <property type="protein sequence ID" value="URI16805.1"/>
    <property type="molecule type" value="Genomic_DNA"/>
</dbReference>
<protein>
    <submittedName>
        <fullName evidence="2">Uncharacterized protein</fullName>
    </submittedName>
</protein>
<dbReference type="Proteomes" id="UP001055429">
    <property type="component" value="Chromosome"/>
</dbReference>
<keyword evidence="1" id="KW-0732">Signal</keyword>
<organism evidence="2 3">
    <name type="scientific">Brevundimonas albigilva</name>
    <dbReference type="NCBI Taxonomy" id="1312364"/>
    <lineage>
        <taxon>Bacteria</taxon>
        <taxon>Pseudomonadati</taxon>
        <taxon>Pseudomonadota</taxon>
        <taxon>Alphaproteobacteria</taxon>
        <taxon>Caulobacterales</taxon>
        <taxon>Caulobacteraceae</taxon>
        <taxon>Brevundimonas</taxon>
    </lineage>
</organism>
<proteinExistence type="predicted"/>
<accession>A0ABY4SPH6</accession>
<evidence type="ECO:0000313" key="3">
    <source>
        <dbReference type="Proteomes" id="UP001055429"/>
    </source>
</evidence>
<dbReference type="RefSeq" id="WP_249750493.1">
    <property type="nucleotide sequence ID" value="NZ_CP097298.1"/>
</dbReference>
<evidence type="ECO:0000313" key="2">
    <source>
        <dbReference type="EMBL" id="URI16805.1"/>
    </source>
</evidence>
<feature type="signal peptide" evidence="1">
    <location>
        <begin position="1"/>
        <end position="20"/>
    </location>
</feature>
<name>A0ABY4SPH6_9CAUL</name>
<feature type="chain" id="PRO_5046446859" evidence="1">
    <location>
        <begin position="21"/>
        <end position="324"/>
    </location>
</feature>
<keyword evidence="3" id="KW-1185">Reference proteome</keyword>
<evidence type="ECO:0000256" key="1">
    <source>
        <dbReference type="SAM" id="SignalP"/>
    </source>
</evidence>
<reference evidence="2" key="1">
    <citation type="submission" date="2022-05" db="EMBL/GenBank/DDBJ databases">
        <title>Brevundimonas albigilva TT17 genome sequence.</title>
        <authorList>
            <person name="Lee K."/>
            <person name="Son H."/>
        </authorList>
    </citation>
    <scope>NUCLEOTIDE SEQUENCE</scope>
    <source>
        <strain evidence="2">TT17</strain>
    </source>
</reference>
<sequence>MKHWVAFSVLAILLAQPAAALQQEPPSPDDDAVTELPSIDVRARARGDVIDNFVRAVTASPGYQGQVAQFNGKVCPGIVNLPATQAQAINDRIAGLALSLGLQVGEPGCQANILVIAADGADRVASELVEMEPRLFGGRDQSWRARERRAAFLAPRQPARWWHISRAETGVFAGMSWSATPANAGPGATDHGLSGTGAPVGGGYGGNILSRGSVTNIAGAIVVLDTREVGRVGINALGDYIAMIALARLEPNADVSGLNTVLNLFQDEETRVSVEGLTTWDRAYLDGVYSAKRDALHAGWQEREIARSMQRALSRDARTAQADQ</sequence>